<evidence type="ECO:0000313" key="2">
    <source>
        <dbReference type="Proteomes" id="UP000054477"/>
    </source>
</evidence>
<accession>A0A0C9WH39</accession>
<organism evidence="1 2">
    <name type="scientific">Laccaria amethystina LaAM-08-1</name>
    <dbReference type="NCBI Taxonomy" id="1095629"/>
    <lineage>
        <taxon>Eukaryota</taxon>
        <taxon>Fungi</taxon>
        <taxon>Dikarya</taxon>
        <taxon>Basidiomycota</taxon>
        <taxon>Agaricomycotina</taxon>
        <taxon>Agaricomycetes</taxon>
        <taxon>Agaricomycetidae</taxon>
        <taxon>Agaricales</taxon>
        <taxon>Agaricineae</taxon>
        <taxon>Hydnangiaceae</taxon>
        <taxon>Laccaria</taxon>
    </lineage>
</organism>
<protein>
    <submittedName>
        <fullName evidence="1">Uncharacterized protein</fullName>
    </submittedName>
</protein>
<feature type="non-terminal residue" evidence="1">
    <location>
        <position position="1"/>
    </location>
</feature>
<dbReference type="EMBL" id="KN839163">
    <property type="protein sequence ID" value="KIJ90524.1"/>
    <property type="molecule type" value="Genomic_DNA"/>
</dbReference>
<name>A0A0C9WH39_9AGAR</name>
<feature type="non-terminal residue" evidence="1">
    <location>
        <position position="65"/>
    </location>
</feature>
<keyword evidence="2" id="KW-1185">Reference proteome</keyword>
<sequence length="65" mass="7307">KLGERWVRGRHTITLTMFSSQLASISSCLSPLDLCPHFGVHRLVLRFSVAFTVGSLFSPYTVRLL</sequence>
<evidence type="ECO:0000313" key="1">
    <source>
        <dbReference type="EMBL" id="KIJ90524.1"/>
    </source>
</evidence>
<dbReference type="HOGENOM" id="CLU_2855912_0_0_1"/>
<reference evidence="1 2" key="1">
    <citation type="submission" date="2014-04" db="EMBL/GenBank/DDBJ databases">
        <authorList>
            <consortium name="DOE Joint Genome Institute"/>
            <person name="Kuo A."/>
            <person name="Kohler A."/>
            <person name="Nagy L.G."/>
            <person name="Floudas D."/>
            <person name="Copeland A."/>
            <person name="Barry K.W."/>
            <person name="Cichocki N."/>
            <person name="Veneault-Fourrey C."/>
            <person name="LaButti K."/>
            <person name="Lindquist E.A."/>
            <person name="Lipzen A."/>
            <person name="Lundell T."/>
            <person name="Morin E."/>
            <person name="Murat C."/>
            <person name="Sun H."/>
            <person name="Tunlid A."/>
            <person name="Henrissat B."/>
            <person name="Grigoriev I.V."/>
            <person name="Hibbett D.S."/>
            <person name="Martin F."/>
            <person name="Nordberg H.P."/>
            <person name="Cantor M.N."/>
            <person name="Hua S.X."/>
        </authorList>
    </citation>
    <scope>NUCLEOTIDE SEQUENCE [LARGE SCALE GENOMIC DNA]</scope>
    <source>
        <strain evidence="1 2">LaAM-08-1</strain>
    </source>
</reference>
<proteinExistence type="predicted"/>
<gene>
    <name evidence="1" type="ORF">K443DRAFT_686723</name>
</gene>
<reference evidence="2" key="2">
    <citation type="submission" date="2015-01" db="EMBL/GenBank/DDBJ databases">
        <title>Evolutionary Origins and Diversification of the Mycorrhizal Mutualists.</title>
        <authorList>
            <consortium name="DOE Joint Genome Institute"/>
            <consortium name="Mycorrhizal Genomics Consortium"/>
            <person name="Kohler A."/>
            <person name="Kuo A."/>
            <person name="Nagy L.G."/>
            <person name="Floudas D."/>
            <person name="Copeland A."/>
            <person name="Barry K.W."/>
            <person name="Cichocki N."/>
            <person name="Veneault-Fourrey C."/>
            <person name="LaButti K."/>
            <person name="Lindquist E.A."/>
            <person name="Lipzen A."/>
            <person name="Lundell T."/>
            <person name="Morin E."/>
            <person name="Murat C."/>
            <person name="Riley R."/>
            <person name="Ohm R."/>
            <person name="Sun H."/>
            <person name="Tunlid A."/>
            <person name="Henrissat B."/>
            <person name="Grigoriev I.V."/>
            <person name="Hibbett D.S."/>
            <person name="Martin F."/>
        </authorList>
    </citation>
    <scope>NUCLEOTIDE SEQUENCE [LARGE SCALE GENOMIC DNA]</scope>
    <source>
        <strain evidence="2">LaAM-08-1</strain>
    </source>
</reference>
<dbReference type="AlphaFoldDB" id="A0A0C9WH39"/>
<dbReference type="Proteomes" id="UP000054477">
    <property type="component" value="Unassembled WGS sequence"/>
</dbReference>